<comment type="subcellular location">
    <subcellularLocation>
        <location evidence="1">Membrane</location>
        <topology evidence="1">Lipid-anchor</topology>
    </subcellularLocation>
</comment>
<sequence length="259" mass="28223">MLRLVSAALMAALLAVPAFAAQTVKIGVSAGTHEQVMEVVRDIAKEKGLDLEIITFSDYILPNQALASGDLDANSFQHEPYLDQQIQDRGYDLVAVAKNFIEPMGVYSRKYRNLEDLPAGAQVAIPNDPSNGGRALLLLQQKGVVKVDPSRGLTPGILDITENPKKLAFVEIDAAQLPRALQDVDAAAINTNYALEAGLNPLKDAIAIESPESPYANLIVVRRGDENKPWVKTLIESYQNDKVRRFIEDTFEGAVVPAF</sequence>
<dbReference type="PANTHER" id="PTHR30429:SF1">
    <property type="entry name" value="D-METHIONINE-BINDING LIPOPROTEIN METQ-RELATED"/>
    <property type="match status" value="1"/>
</dbReference>
<keyword evidence="9" id="KW-1185">Reference proteome</keyword>
<name>A0ABU8XTD6_9PROT</name>
<dbReference type="InterPro" id="IPR004872">
    <property type="entry name" value="Lipoprotein_NlpA"/>
</dbReference>
<reference evidence="8 9" key="1">
    <citation type="submission" date="2024-01" db="EMBL/GenBank/DDBJ databases">
        <title>Multi-omics insights into the function and evolution of sodium benzoate biodegradation pathways in Benzoatithermus flavus gen. nov., sp. nov. from hot spring.</title>
        <authorList>
            <person name="Hu C.-J."/>
            <person name="Li W.-J."/>
        </authorList>
    </citation>
    <scope>NUCLEOTIDE SEQUENCE [LARGE SCALE GENOMIC DNA]</scope>
    <source>
        <strain evidence="8 9">SYSU G07066</strain>
    </source>
</reference>
<dbReference type="Gene3D" id="3.40.190.10">
    <property type="entry name" value="Periplasmic binding protein-like II"/>
    <property type="match status" value="2"/>
</dbReference>
<dbReference type="SUPFAM" id="SSF53850">
    <property type="entry name" value="Periplasmic binding protein-like II"/>
    <property type="match status" value="1"/>
</dbReference>
<evidence type="ECO:0000313" key="8">
    <source>
        <dbReference type="EMBL" id="MEK0084462.1"/>
    </source>
</evidence>
<keyword evidence="4" id="KW-0472">Membrane</keyword>
<evidence type="ECO:0000256" key="1">
    <source>
        <dbReference type="ARBA" id="ARBA00004635"/>
    </source>
</evidence>
<evidence type="ECO:0000256" key="6">
    <source>
        <dbReference type="ARBA" id="ARBA00023288"/>
    </source>
</evidence>
<dbReference type="Proteomes" id="UP001375743">
    <property type="component" value="Unassembled WGS sequence"/>
</dbReference>
<evidence type="ECO:0000313" key="9">
    <source>
        <dbReference type="Proteomes" id="UP001375743"/>
    </source>
</evidence>
<dbReference type="CDD" id="cd13597">
    <property type="entry name" value="PBP2_lipoprotein_Tp32"/>
    <property type="match status" value="1"/>
</dbReference>
<organism evidence="8 9">
    <name type="scientific">Benzoatithermus flavus</name>
    <dbReference type="NCBI Taxonomy" id="3108223"/>
    <lineage>
        <taxon>Bacteria</taxon>
        <taxon>Pseudomonadati</taxon>
        <taxon>Pseudomonadota</taxon>
        <taxon>Alphaproteobacteria</taxon>
        <taxon>Geminicoccales</taxon>
        <taxon>Geminicoccaceae</taxon>
        <taxon>Benzoatithermus</taxon>
    </lineage>
</organism>
<dbReference type="PANTHER" id="PTHR30429">
    <property type="entry name" value="D-METHIONINE-BINDING LIPOPROTEIN METQ"/>
    <property type="match status" value="1"/>
</dbReference>
<keyword evidence="5" id="KW-0564">Palmitate</keyword>
<dbReference type="NCBIfam" id="TIGR00363">
    <property type="entry name" value="MetQ/NlpA family lipoprotein"/>
    <property type="match status" value="1"/>
</dbReference>
<evidence type="ECO:0000256" key="7">
    <source>
        <dbReference type="SAM" id="SignalP"/>
    </source>
</evidence>
<comment type="similarity">
    <text evidence="2">Belongs to the NlpA lipoprotein family.</text>
</comment>
<protein>
    <submittedName>
        <fullName evidence="8">MetQ/NlpA family ABC transporter substrate-binding protein</fullName>
    </submittedName>
</protein>
<comment type="caution">
    <text evidence="8">The sequence shown here is derived from an EMBL/GenBank/DDBJ whole genome shotgun (WGS) entry which is preliminary data.</text>
</comment>
<feature type="signal peptide" evidence="7">
    <location>
        <begin position="1"/>
        <end position="20"/>
    </location>
</feature>
<evidence type="ECO:0000256" key="5">
    <source>
        <dbReference type="ARBA" id="ARBA00023139"/>
    </source>
</evidence>
<dbReference type="PIRSF" id="PIRSF002854">
    <property type="entry name" value="MetQ"/>
    <property type="match status" value="1"/>
</dbReference>
<dbReference type="EMBL" id="JBBLZC010000015">
    <property type="protein sequence ID" value="MEK0084462.1"/>
    <property type="molecule type" value="Genomic_DNA"/>
</dbReference>
<dbReference type="Pfam" id="PF03180">
    <property type="entry name" value="Lipoprotein_9"/>
    <property type="match status" value="1"/>
</dbReference>
<gene>
    <name evidence="8" type="ORF">U1T56_15000</name>
</gene>
<dbReference type="RefSeq" id="WP_418160314.1">
    <property type="nucleotide sequence ID" value="NZ_JBBLZC010000015.1"/>
</dbReference>
<keyword evidence="3 7" id="KW-0732">Signal</keyword>
<evidence type="ECO:0000256" key="3">
    <source>
        <dbReference type="ARBA" id="ARBA00022729"/>
    </source>
</evidence>
<accession>A0ABU8XTD6</accession>
<feature type="chain" id="PRO_5046867350" evidence="7">
    <location>
        <begin position="21"/>
        <end position="259"/>
    </location>
</feature>
<proteinExistence type="inferred from homology"/>
<keyword evidence="6" id="KW-0449">Lipoprotein</keyword>
<evidence type="ECO:0000256" key="4">
    <source>
        <dbReference type="ARBA" id="ARBA00023136"/>
    </source>
</evidence>
<evidence type="ECO:0000256" key="2">
    <source>
        <dbReference type="ARBA" id="ARBA00008973"/>
    </source>
</evidence>